<organism evidence="3 4">
    <name type="scientific">Somion occarium</name>
    <dbReference type="NCBI Taxonomy" id="3059160"/>
    <lineage>
        <taxon>Eukaryota</taxon>
        <taxon>Fungi</taxon>
        <taxon>Dikarya</taxon>
        <taxon>Basidiomycota</taxon>
        <taxon>Agaricomycotina</taxon>
        <taxon>Agaricomycetes</taxon>
        <taxon>Polyporales</taxon>
        <taxon>Cerrenaceae</taxon>
        <taxon>Somion</taxon>
    </lineage>
</organism>
<feature type="compositionally biased region" description="Polar residues" evidence="1">
    <location>
        <begin position="18"/>
        <end position="41"/>
    </location>
</feature>
<feature type="region of interest" description="Disordered" evidence="1">
    <location>
        <begin position="73"/>
        <end position="102"/>
    </location>
</feature>
<dbReference type="EMBL" id="OZ037945">
    <property type="protein sequence ID" value="CAL1699915.1"/>
    <property type="molecule type" value="Genomic_DNA"/>
</dbReference>
<name>A0ABP1CW72_9APHY</name>
<evidence type="ECO:0000256" key="1">
    <source>
        <dbReference type="SAM" id="MobiDB-lite"/>
    </source>
</evidence>
<sequence>MEPSSSGASSSKQVSLSANGSSTKQLRPTNQQPEKAGSPSSAGFKFDVPRELLRACSNKHFPLPDWAVEALQRESPQATEKPSAPQPQSKAKPTTIKYHGGTPVHRTAGLGSSSSHVGFATERLTYTHVNGSQYHLLRPIPGIAESCVTSEDASEIQVMEKLDKALERVKADLKKAHARIPGPYLNGTQTLFLKNLDDPDGPTIIFVDYNRCLFIEVLPRNSDVTDLLVEVKTENFWSMIAAYPMHIPQLPPTVNTDFLAAITFGSYERITEWNHTTFPFTDAQAQRLTRVYQDLIREMESGNREGVRAALYWHIARTMVIIEQARQKSKFGTLDYELYRPVVTAKPSIKVRVYELLLMLVLFGAHKMYRVRLQSTRVKGEVYLADFRELLKTLLAEWTDSNLLATVFVGANVAFLAVPDITSLQRTASLVSAIFALTSVIVGVHHVWQHRSKVNANIDEANKYLLRMHTFNDGQDSDLAMTACFLSFPLVSLLYAVLTFSVALGAFCIQNSDVHSRVLLGILLGLLALSGLVTLLYFWHVWRGPRTAEISDADEDEMAEYGWRTIWKNLRRRMLKRIAQMRGKKTYVLDGDLELADRT</sequence>
<feature type="transmembrane region" description="Helical" evidence="2">
    <location>
        <begin position="430"/>
        <end position="448"/>
    </location>
</feature>
<feature type="compositionally biased region" description="Polar residues" evidence="1">
    <location>
        <begin position="74"/>
        <end position="92"/>
    </location>
</feature>
<accession>A0ABP1CW72</accession>
<evidence type="ECO:0000313" key="3">
    <source>
        <dbReference type="EMBL" id="CAL1699915.1"/>
    </source>
</evidence>
<evidence type="ECO:0000313" key="4">
    <source>
        <dbReference type="Proteomes" id="UP001497453"/>
    </source>
</evidence>
<feature type="region of interest" description="Disordered" evidence="1">
    <location>
        <begin position="1"/>
        <end position="44"/>
    </location>
</feature>
<reference evidence="4" key="1">
    <citation type="submission" date="2024-04" db="EMBL/GenBank/DDBJ databases">
        <authorList>
            <person name="Shaw F."/>
            <person name="Minotto A."/>
        </authorList>
    </citation>
    <scope>NUCLEOTIDE SEQUENCE [LARGE SCALE GENOMIC DNA]</scope>
</reference>
<feature type="compositionally biased region" description="Low complexity" evidence="1">
    <location>
        <begin position="1"/>
        <end position="17"/>
    </location>
</feature>
<gene>
    <name evidence="3" type="ORF">GFSPODELE1_LOCUS2911</name>
</gene>
<feature type="transmembrane region" description="Helical" evidence="2">
    <location>
        <begin position="401"/>
        <end position="418"/>
    </location>
</feature>
<feature type="transmembrane region" description="Helical" evidence="2">
    <location>
        <begin position="479"/>
        <end position="506"/>
    </location>
</feature>
<keyword evidence="2" id="KW-0472">Membrane</keyword>
<protein>
    <submittedName>
        <fullName evidence="3">Uncharacterized protein</fullName>
    </submittedName>
</protein>
<keyword evidence="4" id="KW-1185">Reference proteome</keyword>
<feature type="transmembrane region" description="Helical" evidence="2">
    <location>
        <begin position="518"/>
        <end position="539"/>
    </location>
</feature>
<keyword evidence="2" id="KW-0812">Transmembrane</keyword>
<evidence type="ECO:0000256" key="2">
    <source>
        <dbReference type="SAM" id="Phobius"/>
    </source>
</evidence>
<dbReference type="Proteomes" id="UP001497453">
    <property type="component" value="Chromosome 2"/>
</dbReference>
<proteinExistence type="predicted"/>
<keyword evidence="2" id="KW-1133">Transmembrane helix</keyword>